<dbReference type="EMBL" id="JACIEP010000001">
    <property type="protein sequence ID" value="MBB4034297.1"/>
    <property type="molecule type" value="Genomic_DNA"/>
</dbReference>
<dbReference type="SUPFAM" id="SSF49785">
    <property type="entry name" value="Galactose-binding domain-like"/>
    <property type="match status" value="1"/>
</dbReference>
<dbReference type="InterPro" id="IPR051913">
    <property type="entry name" value="GH2_Domain-Containing"/>
</dbReference>
<evidence type="ECO:0000313" key="10">
    <source>
        <dbReference type="EMBL" id="MBB4034297.1"/>
    </source>
</evidence>
<dbReference type="SUPFAM" id="SSF49303">
    <property type="entry name" value="beta-Galactosidase/glucuronidase domain"/>
    <property type="match status" value="1"/>
</dbReference>
<dbReference type="InterPro" id="IPR006103">
    <property type="entry name" value="Glyco_hydro_2_cat"/>
</dbReference>
<reference evidence="10 11" key="1">
    <citation type="submission" date="2020-08" db="EMBL/GenBank/DDBJ databases">
        <title>Genomic Encyclopedia of Type Strains, Phase IV (KMG-IV): sequencing the most valuable type-strain genomes for metagenomic binning, comparative biology and taxonomic classification.</title>
        <authorList>
            <person name="Goeker M."/>
        </authorList>
    </citation>
    <scope>NUCLEOTIDE SEQUENCE [LARGE SCALE GENOMIC DNA]</scope>
    <source>
        <strain evidence="10 11">DSM 104969</strain>
    </source>
</reference>
<evidence type="ECO:0000256" key="3">
    <source>
        <dbReference type="ARBA" id="ARBA00023295"/>
    </source>
</evidence>
<evidence type="ECO:0000259" key="8">
    <source>
        <dbReference type="Pfam" id="PF11721"/>
    </source>
</evidence>
<evidence type="ECO:0000259" key="5">
    <source>
        <dbReference type="Pfam" id="PF00703"/>
    </source>
</evidence>
<evidence type="ECO:0000259" key="7">
    <source>
        <dbReference type="Pfam" id="PF02837"/>
    </source>
</evidence>
<dbReference type="GO" id="GO:0004565">
    <property type="term" value="F:beta-galactosidase activity"/>
    <property type="evidence" value="ECO:0007669"/>
    <property type="project" value="UniProtKB-EC"/>
</dbReference>
<evidence type="ECO:0000256" key="1">
    <source>
        <dbReference type="ARBA" id="ARBA00007401"/>
    </source>
</evidence>
<feature type="domain" description="Glycoside hydrolase family 2 immunoglobulin-like beta-sandwich" evidence="5">
    <location>
        <begin position="190"/>
        <end position="296"/>
    </location>
</feature>
<dbReference type="Pfam" id="PF11721">
    <property type="entry name" value="Malectin"/>
    <property type="match status" value="1"/>
</dbReference>
<dbReference type="Pfam" id="PF00703">
    <property type="entry name" value="Glyco_hydro_2"/>
    <property type="match status" value="1"/>
</dbReference>
<dbReference type="RefSeq" id="WP_246347950.1">
    <property type="nucleotide sequence ID" value="NZ_JACIEP010000001.1"/>
</dbReference>
<dbReference type="Pfam" id="PF02836">
    <property type="entry name" value="Glyco_hydro_2_C"/>
    <property type="match status" value="1"/>
</dbReference>
<dbReference type="PANTHER" id="PTHR42732">
    <property type="entry name" value="BETA-GALACTOSIDASE"/>
    <property type="match status" value="1"/>
</dbReference>
<feature type="domain" description="Malectin" evidence="8">
    <location>
        <begin position="712"/>
        <end position="869"/>
    </location>
</feature>
<dbReference type="Gene3D" id="2.60.40.10">
    <property type="entry name" value="Immunoglobulins"/>
    <property type="match status" value="2"/>
</dbReference>
<dbReference type="InterPro" id="IPR032311">
    <property type="entry name" value="DUF4982"/>
</dbReference>
<dbReference type="Gene3D" id="2.60.120.260">
    <property type="entry name" value="Galactose-binding domain-like"/>
    <property type="match status" value="1"/>
</dbReference>
<dbReference type="Gene3D" id="3.20.20.80">
    <property type="entry name" value="Glycosidases"/>
    <property type="match status" value="1"/>
</dbReference>
<evidence type="ECO:0000313" key="11">
    <source>
        <dbReference type="Proteomes" id="UP000555103"/>
    </source>
</evidence>
<keyword evidence="11" id="KW-1185">Reference proteome</keyword>
<dbReference type="Pfam" id="PF02837">
    <property type="entry name" value="Glyco_hydro_2_N"/>
    <property type="match status" value="1"/>
</dbReference>
<dbReference type="InterPro" id="IPR006104">
    <property type="entry name" value="Glyco_hydro_2_N"/>
</dbReference>
<evidence type="ECO:0000256" key="2">
    <source>
        <dbReference type="ARBA" id="ARBA00022801"/>
    </source>
</evidence>
<feature type="signal peptide" evidence="4">
    <location>
        <begin position="1"/>
        <end position="28"/>
    </location>
</feature>
<protein>
    <submittedName>
        <fullName evidence="10">Beta-galactosidase</fullName>
        <ecNumber evidence="10">3.2.1.23</ecNumber>
    </submittedName>
</protein>
<gene>
    <name evidence="10" type="ORF">GGR21_000182</name>
</gene>
<sequence>MNLRQKYHKLFILILTAQFCCLAMYAQHQMQSFNNNWHFIKKDIDQNKSFNKDEWQKISIPHTWNTDAYIQKDYYRGIAWYHKTFTLSDRDKERQIYLRFEGVNQVASVYINGQLAGEHKGGYTSFTFNITTYCTFDKENTITVKVDNSITDVPPISGDFTIFGGIYRDIWLITTPDQHIDLSDSGSDGIFIHTDNVSEKSAFYSIRSSIANDSRKKAKIKIIHTVRDPHRNIIKTLEKKLLLEAHQKKEIQQDAAINNPLLWSPETPYLYTVETTISDEISGEILDEVTSPLGFRWFRFDGEKGFFLNGKPYKLNGICRHQDQMPIGNALSDEAHRRDMQLIKEMGANFVRISHYPQDKAIIEQCDKLGLLVWEEIPIIDIIPEETSFGDNCETNLREMIRQHYNHPSVIMWGYMNEILLVTQRKHKGKELDELISREIDLAKRLEKVLKEEDSRRYSVMAFHGSDSYNKAGFGNIVDIVGWNLYQGWYSDNMQQFDQFIENQQKQHPGKPKIISEYGAGSDKRIHSLKPKRFDFSIEYQQEYAEHYLSVIARKPYICGATYWNFIDFGSAQRDESMPRINNKGLVYADRTPKDVYYLFKASYRKDIPVLHIASHDWKNRTDVSIDGGPVIQPLKIYSNLPEVELFMNGISLGKKKIKNHKAIWDIPFTDGEHHFSAKGEYNGHTIETGIEITFTAIPDKLTNENFYNKELAINCGSDAFYTSPESNLTWLPDREYTNGSWGYVGGEVQSTQAQITGTDENPLFQTLRTSSKMYRFDVPKGEYEIELLFADIFHSGTSIAHALGSDTQNNNSDNIFDVIINTMTVDPAINLNNTVGNFHGIRKKYIVKIQCEKSISVEIKARSGKAFINGIKLRKL</sequence>
<dbReference type="InterPro" id="IPR006101">
    <property type="entry name" value="Glyco_hydro_2"/>
</dbReference>
<dbReference type="PRINTS" id="PR00132">
    <property type="entry name" value="GLHYDRLASE2"/>
</dbReference>
<dbReference type="InterPro" id="IPR013783">
    <property type="entry name" value="Ig-like_fold"/>
</dbReference>
<proteinExistence type="inferred from homology"/>
<name>A0A840CE89_9BACT</name>
<comment type="caution">
    <text evidence="10">The sequence shown here is derived from an EMBL/GenBank/DDBJ whole genome shotgun (WGS) entry which is preliminary data.</text>
</comment>
<dbReference type="Proteomes" id="UP000555103">
    <property type="component" value="Unassembled WGS sequence"/>
</dbReference>
<evidence type="ECO:0000259" key="6">
    <source>
        <dbReference type="Pfam" id="PF02836"/>
    </source>
</evidence>
<dbReference type="InterPro" id="IPR021720">
    <property type="entry name" value="Malectin_dom"/>
</dbReference>
<dbReference type="GO" id="GO:0005975">
    <property type="term" value="P:carbohydrate metabolic process"/>
    <property type="evidence" value="ECO:0007669"/>
    <property type="project" value="InterPro"/>
</dbReference>
<dbReference type="InterPro" id="IPR036156">
    <property type="entry name" value="Beta-gal/glucu_dom_sf"/>
</dbReference>
<keyword evidence="2 10" id="KW-0378">Hydrolase</keyword>
<dbReference type="AlphaFoldDB" id="A0A840CE89"/>
<feature type="domain" description="DUF4982" evidence="9">
    <location>
        <begin position="634"/>
        <end position="684"/>
    </location>
</feature>
<evidence type="ECO:0000256" key="4">
    <source>
        <dbReference type="SAM" id="SignalP"/>
    </source>
</evidence>
<dbReference type="InterPro" id="IPR017853">
    <property type="entry name" value="GH"/>
</dbReference>
<dbReference type="PANTHER" id="PTHR42732:SF1">
    <property type="entry name" value="BETA-MANNOSIDASE"/>
    <property type="match status" value="1"/>
</dbReference>
<organism evidence="10 11">
    <name type="scientific">Dysgonomonas hofstadii</name>
    <dbReference type="NCBI Taxonomy" id="637886"/>
    <lineage>
        <taxon>Bacteria</taxon>
        <taxon>Pseudomonadati</taxon>
        <taxon>Bacteroidota</taxon>
        <taxon>Bacteroidia</taxon>
        <taxon>Bacteroidales</taxon>
        <taxon>Dysgonomonadaceae</taxon>
        <taxon>Dysgonomonas</taxon>
    </lineage>
</organism>
<dbReference type="Pfam" id="PF16355">
    <property type="entry name" value="DUF4982"/>
    <property type="match status" value="1"/>
</dbReference>
<feature type="chain" id="PRO_5032953866" evidence="4">
    <location>
        <begin position="29"/>
        <end position="877"/>
    </location>
</feature>
<feature type="domain" description="Glycosyl hydrolases family 2 sugar binding" evidence="7">
    <location>
        <begin position="73"/>
        <end position="176"/>
    </location>
</feature>
<accession>A0A840CE89</accession>
<dbReference type="Gene3D" id="2.60.120.430">
    <property type="entry name" value="Galactose-binding lectin"/>
    <property type="match status" value="1"/>
</dbReference>
<feature type="domain" description="Glycoside hydrolase family 2 catalytic" evidence="6">
    <location>
        <begin position="304"/>
        <end position="605"/>
    </location>
</feature>
<comment type="similarity">
    <text evidence="1">Belongs to the glycosyl hydrolase 2 family.</text>
</comment>
<dbReference type="InterPro" id="IPR008979">
    <property type="entry name" value="Galactose-bd-like_sf"/>
</dbReference>
<dbReference type="EC" id="3.2.1.23" evidence="10"/>
<keyword evidence="4" id="KW-0732">Signal</keyword>
<dbReference type="InterPro" id="IPR006102">
    <property type="entry name" value="Ig-like_GH2"/>
</dbReference>
<keyword evidence="3 10" id="KW-0326">Glycosidase</keyword>
<evidence type="ECO:0000259" key="9">
    <source>
        <dbReference type="Pfam" id="PF16355"/>
    </source>
</evidence>
<dbReference type="SUPFAM" id="SSF51445">
    <property type="entry name" value="(Trans)glycosidases"/>
    <property type="match status" value="1"/>
</dbReference>